<sequence>MSLFHFQEWFWSEVPQGRTIHVSNLVGNRDQIFVGSLNGTLSIFDPGREPDNRQETALMLEKDLKAPVLNILVGKFLASYEEALVAVLHPRLLKFFRLGTVDNASFTLDPIFEHKLKQGPAFNMCVGELSRGQYHQIYVQSINCSLSIYEAENHVLGRQMQNAIHPGPIVYAASTQTLFNASGGYLTAYPHSSFTATLSNSNKKLMYEWTFNLGDTVVDMGNIDETPIQPSIIVLCRRMLYCFTHGGTPRFMLRFQFVCTSLLVYKSNDTPVTQYCVGTSTKTLLFYNDTTMVWSAQFGVIPIEVRRCNFTHNHRGMVTILSDDCRLTSGYLGTEPSIFRMPVTETRFIDFEARREEIENFEKTIKNASKDSSNFTSSRELEVKIQVVLDVNSVAVDTFEGATSATINVSVQSPAPRVDLVFHSECYSEPDNFTVTTGGFEGMSITTFVYGQPVADSRFILTASTSTGESSLIEGRLPLKLLCFEVGALRAAQHKLSLDTQSAGLEIRDLYPEFETESQSSLGLQPFGSEAVVSLFSGVKNGRYRIQSDSTDFLYLVFDDLVRRIKKKQPDAKLSCPVPLHMFVTGIVRQIELEKRREAERKEVDRVSIQMRHVETMLLNKLKVDRDESMASINVLVNYTYRELLTGLDQLKNTEKEVEAHRTFTLKPLLNLMKLVLGMSDINLPFDGWILDGNDQTLTQILAPLLGHVGSSADLTADGITQLIVAFCEQGGRFSTIAEMPEEEEEEKQHDTNDLVHLETGAMESSLHTNN</sequence>
<dbReference type="Pfam" id="PF23337">
    <property type="entry name" value="PTHB1_pf"/>
    <property type="match status" value="1"/>
</dbReference>
<dbReference type="GO" id="GO:0016020">
    <property type="term" value="C:membrane"/>
    <property type="evidence" value="ECO:0007669"/>
    <property type="project" value="TreeGrafter"/>
</dbReference>
<dbReference type="GO" id="GO:0034464">
    <property type="term" value="C:BBSome"/>
    <property type="evidence" value="ECO:0007669"/>
    <property type="project" value="InterPro"/>
</dbReference>
<evidence type="ECO:0000259" key="2">
    <source>
        <dbReference type="Pfam" id="PF23337"/>
    </source>
</evidence>
<evidence type="ECO:0000313" key="4">
    <source>
        <dbReference type="EMBL" id="CAD5207256.1"/>
    </source>
</evidence>
<evidence type="ECO:0008006" key="6">
    <source>
        <dbReference type="Google" id="ProtNLM"/>
    </source>
</evidence>
<accession>A0A811JVG5</accession>
<evidence type="ECO:0000313" key="5">
    <source>
        <dbReference type="Proteomes" id="UP000614601"/>
    </source>
</evidence>
<dbReference type="InterPro" id="IPR055363">
    <property type="entry name" value="PTHB1_hp_dom"/>
</dbReference>
<proteinExistence type="predicted"/>
<dbReference type="Pfam" id="PF23338">
    <property type="entry name" value="PTHB1_hp"/>
    <property type="match status" value="1"/>
</dbReference>
<feature type="domain" description="PTHB1 hairpin" evidence="3">
    <location>
        <begin position="578"/>
        <end position="679"/>
    </location>
</feature>
<comment type="caution">
    <text evidence="4">The sequence shown here is derived from an EMBL/GenBank/DDBJ whole genome shotgun (WGS) entry which is preliminary data.</text>
</comment>
<dbReference type="EMBL" id="CAJFCW020000001">
    <property type="protein sequence ID" value="CAG9084964.1"/>
    <property type="molecule type" value="Genomic_DNA"/>
</dbReference>
<name>A0A811JVG5_9BILA</name>
<dbReference type="PANTHER" id="PTHR20991">
    <property type="entry name" value="PARATHYROID HORMONE-RESPONSIVE B1 GENE"/>
    <property type="match status" value="1"/>
</dbReference>
<dbReference type="Proteomes" id="UP000614601">
    <property type="component" value="Unassembled WGS sequence"/>
</dbReference>
<protein>
    <recommendedName>
        <fullName evidence="6">PTHB1 N-terminal domain-containing protein</fullName>
    </recommendedName>
</protein>
<gene>
    <name evidence="4" type="ORF">BOKJ2_LOCUS1940</name>
</gene>
<dbReference type="InterPro" id="IPR026511">
    <property type="entry name" value="PTHB1"/>
</dbReference>
<dbReference type="AlphaFoldDB" id="A0A811JVG5"/>
<evidence type="ECO:0000259" key="1">
    <source>
        <dbReference type="Pfam" id="PF14727"/>
    </source>
</evidence>
<dbReference type="OrthoDB" id="10262646at2759"/>
<reference evidence="4" key="1">
    <citation type="submission" date="2020-09" db="EMBL/GenBank/DDBJ databases">
        <authorList>
            <person name="Kikuchi T."/>
        </authorList>
    </citation>
    <scope>NUCLEOTIDE SEQUENCE</scope>
    <source>
        <strain evidence="4">SH1</strain>
    </source>
</reference>
<evidence type="ECO:0000259" key="3">
    <source>
        <dbReference type="Pfam" id="PF23338"/>
    </source>
</evidence>
<dbReference type="InterPro" id="IPR028073">
    <property type="entry name" value="PHTB1_N_dom"/>
</dbReference>
<feature type="domain" description="PTHB1 N-terminal" evidence="1">
    <location>
        <begin position="1"/>
        <end position="336"/>
    </location>
</feature>
<dbReference type="Proteomes" id="UP000783686">
    <property type="component" value="Unassembled WGS sequence"/>
</dbReference>
<dbReference type="Pfam" id="PF14727">
    <property type="entry name" value="PHTB1_N"/>
    <property type="match status" value="1"/>
</dbReference>
<keyword evidence="5" id="KW-1185">Reference proteome</keyword>
<dbReference type="PANTHER" id="PTHR20991:SF0">
    <property type="entry name" value="PROTEIN PTHB1"/>
    <property type="match status" value="1"/>
</dbReference>
<dbReference type="InterPro" id="IPR055362">
    <property type="entry name" value="PTHB1_pf_dom"/>
</dbReference>
<organism evidence="4 5">
    <name type="scientific">Bursaphelenchus okinawaensis</name>
    <dbReference type="NCBI Taxonomy" id="465554"/>
    <lineage>
        <taxon>Eukaryota</taxon>
        <taxon>Metazoa</taxon>
        <taxon>Ecdysozoa</taxon>
        <taxon>Nematoda</taxon>
        <taxon>Chromadorea</taxon>
        <taxon>Rhabditida</taxon>
        <taxon>Tylenchina</taxon>
        <taxon>Tylenchomorpha</taxon>
        <taxon>Aphelenchoidea</taxon>
        <taxon>Aphelenchoididae</taxon>
        <taxon>Bursaphelenchus</taxon>
    </lineage>
</organism>
<dbReference type="EMBL" id="CAJFDH010000001">
    <property type="protein sequence ID" value="CAD5207256.1"/>
    <property type="molecule type" value="Genomic_DNA"/>
</dbReference>
<dbReference type="GO" id="GO:0060271">
    <property type="term" value="P:cilium assembly"/>
    <property type="evidence" value="ECO:0007669"/>
    <property type="project" value="TreeGrafter"/>
</dbReference>
<feature type="domain" description="PTHB1 platform" evidence="2">
    <location>
        <begin position="478"/>
        <end position="571"/>
    </location>
</feature>